<organism evidence="2 3">
    <name type="scientific">Gregarina niphandrodes</name>
    <name type="common">Septate eugregarine</name>
    <dbReference type="NCBI Taxonomy" id="110365"/>
    <lineage>
        <taxon>Eukaryota</taxon>
        <taxon>Sar</taxon>
        <taxon>Alveolata</taxon>
        <taxon>Apicomplexa</taxon>
        <taxon>Conoidasida</taxon>
        <taxon>Gregarinasina</taxon>
        <taxon>Eugregarinorida</taxon>
        <taxon>Gregarinidae</taxon>
        <taxon>Gregarina</taxon>
    </lineage>
</organism>
<dbReference type="EMBL" id="AFNH02001147">
    <property type="protein sequence ID" value="EZG44024.1"/>
    <property type="molecule type" value="Genomic_DNA"/>
</dbReference>
<keyword evidence="1" id="KW-1133">Transmembrane helix</keyword>
<dbReference type="Proteomes" id="UP000019763">
    <property type="component" value="Unassembled WGS sequence"/>
</dbReference>
<reference evidence="2" key="1">
    <citation type="submission" date="2013-12" db="EMBL/GenBank/DDBJ databases">
        <authorList>
            <person name="Omoto C.K."/>
            <person name="Sibley D."/>
            <person name="Venepally P."/>
            <person name="Hadjithomas M."/>
            <person name="Karamycheva S."/>
            <person name="Brunk B."/>
            <person name="Roos D."/>
            <person name="Caler E."/>
            <person name="Lorenzi H."/>
        </authorList>
    </citation>
    <scope>NUCLEOTIDE SEQUENCE</scope>
</reference>
<keyword evidence="1" id="KW-0472">Membrane</keyword>
<gene>
    <name evidence="2" type="ORF">GNI_153760</name>
</gene>
<dbReference type="VEuPathDB" id="CryptoDB:GNI_153760"/>
<proteinExistence type="predicted"/>
<evidence type="ECO:0000313" key="3">
    <source>
        <dbReference type="Proteomes" id="UP000019763"/>
    </source>
</evidence>
<protein>
    <submittedName>
        <fullName evidence="2">Transmembrane protein</fullName>
    </submittedName>
</protein>
<name>A0A023AZ98_GRENI</name>
<comment type="caution">
    <text evidence="2">The sequence shown here is derived from an EMBL/GenBank/DDBJ whole genome shotgun (WGS) entry which is preliminary data.</text>
</comment>
<keyword evidence="1 2" id="KW-0812">Transmembrane</keyword>
<accession>A0A023AZ98</accession>
<evidence type="ECO:0000313" key="2">
    <source>
        <dbReference type="EMBL" id="EZG44024.1"/>
    </source>
</evidence>
<feature type="transmembrane region" description="Helical" evidence="1">
    <location>
        <begin position="68"/>
        <end position="91"/>
    </location>
</feature>
<dbReference type="RefSeq" id="XP_011132841.1">
    <property type="nucleotide sequence ID" value="XM_011134539.1"/>
</dbReference>
<sequence length="313" mass="35011">MQPLDDVSVYLARPVYVSELKELFALVPEDWEPVLQRSAVGESELWLGGADGNLKAPPLPWRLWLRTLPWSTIIYGAVGTLIIGSTIWAGNEYRKSAAQRRAYLEYKKPSSLPPNCWEMGPATALGVNPLWKVGESLPTEPCDSGVLYCQKMSFFWNCHQFGSPWPDPFLGAWHSATRSRPLPFDKCAVFCRTPDEVNSALGRRLLKHFPLPDQSSISPEEQVQRVVASLIRNPKCSGTGVSWREINNLHDCHCDVAHVTCEVVVNSDQTTHNVTLTDFGEPLPTVSGSFAEYPEQEYSVNNCSHECYNRSTA</sequence>
<dbReference type="GeneID" id="22915334"/>
<evidence type="ECO:0000256" key="1">
    <source>
        <dbReference type="SAM" id="Phobius"/>
    </source>
</evidence>
<keyword evidence="3" id="KW-1185">Reference proteome</keyword>
<dbReference type="AlphaFoldDB" id="A0A023AZ98"/>